<evidence type="ECO:0000313" key="2">
    <source>
        <dbReference type="EMBL" id="GLC26799.1"/>
    </source>
</evidence>
<evidence type="ECO:0000313" key="3">
    <source>
        <dbReference type="Proteomes" id="UP001161325"/>
    </source>
</evidence>
<gene>
    <name evidence="2" type="ORF">rosag_33120</name>
</gene>
<dbReference type="Proteomes" id="UP001161325">
    <property type="component" value="Unassembled WGS sequence"/>
</dbReference>
<sequence>MHAPLPTGDAPLRRLLLLLVLFGAVGLVAELLLLEHWDDPWQWTPLVLLGLVLALGGLLARRPTRGLLRAFRALMGACLIAGVLGVYLHYRGNVEFELEREPTLAGVALLWEAVRGATPALAPGALAQLGLLGLLYAHRHPLLTDPPRDPSLDHAGESA</sequence>
<protein>
    <submittedName>
        <fullName evidence="2">Uncharacterized protein</fullName>
    </submittedName>
</protein>
<dbReference type="RefSeq" id="WP_284351253.1">
    <property type="nucleotide sequence ID" value="NZ_BRXS01000005.1"/>
</dbReference>
<keyword evidence="1" id="KW-0812">Transmembrane</keyword>
<feature type="transmembrane region" description="Helical" evidence="1">
    <location>
        <begin position="40"/>
        <end position="59"/>
    </location>
</feature>
<keyword evidence="1" id="KW-1133">Transmembrane helix</keyword>
<accession>A0AA37Q5P5</accession>
<reference evidence="2" key="1">
    <citation type="submission" date="2022-08" db="EMBL/GenBank/DDBJ databases">
        <title>Draft genome sequencing of Roseisolibacter agri AW1220.</title>
        <authorList>
            <person name="Tobiishi Y."/>
            <person name="Tonouchi A."/>
        </authorList>
    </citation>
    <scope>NUCLEOTIDE SEQUENCE</scope>
    <source>
        <strain evidence="2">AW1220</strain>
    </source>
</reference>
<evidence type="ECO:0000256" key="1">
    <source>
        <dbReference type="SAM" id="Phobius"/>
    </source>
</evidence>
<proteinExistence type="predicted"/>
<feature type="transmembrane region" description="Helical" evidence="1">
    <location>
        <begin position="15"/>
        <end position="34"/>
    </location>
</feature>
<organism evidence="2 3">
    <name type="scientific">Roseisolibacter agri</name>
    <dbReference type="NCBI Taxonomy" id="2014610"/>
    <lineage>
        <taxon>Bacteria</taxon>
        <taxon>Pseudomonadati</taxon>
        <taxon>Gemmatimonadota</taxon>
        <taxon>Gemmatimonadia</taxon>
        <taxon>Gemmatimonadales</taxon>
        <taxon>Gemmatimonadaceae</taxon>
        <taxon>Roseisolibacter</taxon>
    </lineage>
</organism>
<dbReference type="AlphaFoldDB" id="A0AA37Q5P5"/>
<feature type="transmembrane region" description="Helical" evidence="1">
    <location>
        <begin position="71"/>
        <end position="90"/>
    </location>
</feature>
<keyword evidence="1" id="KW-0472">Membrane</keyword>
<name>A0AA37Q5P5_9BACT</name>
<comment type="caution">
    <text evidence="2">The sequence shown here is derived from an EMBL/GenBank/DDBJ whole genome shotgun (WGS) entry which is preliminary data.</text>
</comment>
<dbReference type="EMBL" id="BRXS01000005">
    <property type="protein sequence ID" value="GLC26799.1"/>
    <property type="molecule type" value="Genomic_DNA"/>
</dbReference>
<keyword evidence="3" id="KW-1185">Reference proteome</keyword>